<comment type="subcellular location">
    <subcellularLocation>
        <location evidence="1">Membrane</location>
    </subcellularLocation>
</comment>
<evidence type="ECO:0000259" key="4">
    <source>
        <dbReference type="Pfam" id="PF05433"/>
    </source>
</evidence>
<evidence type="ECO:0000256" key="3">
    <source>
        <dbReference type="SAM" id="MobiDB-lite"/>
    </source>
</evidence>
<dbReference type="AlphaFoldDB" id="A0A3N7HTI0"/>
<organism evidence="5 6">
    <name type="scientific">Piscinibacter terrae</name>
    <dbReference type="NCBI Taxonomy" id="2496871"/>
    <lineage>
        <taxon>Bacteria</taxon>
        <taxon>Pseudomonadati</taxon>
        <taxon>Pseudomonadota</taxon>
        <taxon>Betaproteobacteria</taxon>
        <taxon>Burkholderiales</taxon>
        <taxon>Sphaerotilaceae</taxon>
        <taxon>Piscinibacter</taxon>
    </lineage>
</organism>
<dbReference type="PANTHER" id="PTHR35603">
    <property type="match status" value="1"/>
</dbReference>
<dbReference type="OrthoDB" id="5298735at2"/>
<proteinExistence type="predicted"/>
<keyword evidence="2" id="KW-0472">Membrane</keyword>
<gene>
    <name evidence="5" type="ORF">DZC73_12480</name>
</gene>
<dbReference type="InterPro" id="IPR051407">
    <property type="entry name" value="Bact_OM_lipoprot/Surf_antigen"/>
</dbReference>
<dbReference type="InterPro" id="IPR008816">
    <property type="entry name" value="Gly_zipper_2TM_dom"/>
</dbReference>
<name>A0A3N7HTI0_9BURK</name>
<feature type="domain" description="Glycine zipper 2TM" evidence="4">
    <location>
        <begin position="110"/>
        <end position="151"/>
    </location>
</feature>
<dbReference type="EMBL" id="QUSW01000003">
    <property type="protein sequence ID" value="RQP24596.1"/>
    <property type="molecule type" value="Genomic_DNA"/>
</dbReference>
<dbReference type="Pfam" id="PF05433">
    <property type="entry name" value="Rick_17kDa_Anti"/>
    <property type="match status" value="1"/>
</dbReference>
<dbReference type="PANTHER" id="PTHR35603:SF2">
    <property type="entry name" value="OUTER MEMBRANE LIPOPROTEIN"/>
    <property type="match status" value="1"/>
</dbReference>
<keyword evidence="6" id="KW-1185">Reference proteome</keyword>
<accession>A0A3N7HTI0</accession>
<dbReference type="GO" id="GO:0019867">
    <property type="term" value="C:outer membrane"/>
    <property type="evidence" value="ECO:0007669"/>
    <property type="project" value="InterPro"/>
</dbReference>
<sequence>MAPGSAQAAKASLAANESLVEPVKADKAGTPVPPADEKAVAPQGDAKTANAGATASTHAGTKHAGTASHANSSGTGTSAQTSTQTAAVCTRCGVVESVQAVTVKGKGSGAGAVAGGALGAVVGNQFGHGNGRAAMTVLGAIGGGMAGNEIEKRSKAETYYDVRVRMDDGTVRTIRQKAAPAAGSRVTVDNGVVHVAAQNA</sequence>
<dbReference type="Proteomes" id="UP000267464">
    <property type="component" value="Unassembled WGS sequence"/>
</dbReference>
<comment type="caution">
    <text evidence="5">The sequence shown here is derived from an EMBL/GenBank/DDBJ whole genome shotgun (WGS) entry which is preliminary data.</text>
</comment>
<evidence type="ECO:0000313" key="6">
    <source>
        <dbReference type="Proteomes" id="UP000267464"/>
    </source>
</evidence>
<evidence type="ECO:0000313" key="5">
    <source>
        <dbReference type="EMBL" id="RQP24596.1"/>
    </source>
</evidence>
<reference evidence="5 6" key="2">
    <citation type="submission" date="2018-12" db="EMBL/GenBank/DDBJ databases">
        <title>Rhizobacter gummiphilus sp. nov., a rubber-degrading bacterium isolated from the soil of a botanical garden in Japan.</title>
        <authorList>
            <person name="Shunsuke S.S."/>
        </authorList>
    </citation>
    <scope>NUCLEOTIDE SEQUENCE [LARGE SCALE GENOMIC DNA]</scope>
    <source>
        <strain evidence="5 6">S-16</strain>
    </source>
</reference>
<protein>
    <submittedName>
        <fullName evidence="5">Glycine zipper 2TM domain-containing protein</fullName>
    </submittedName>
</protein>
<feature type="region of interest" description="Disordered" evidence="3">
    <location>
        <begin position="1"/>
        <end position="79"/>
    </location>
</feature>
<evidence type="ECO:0000256" key="2">
    <source>
        <dbReference type="ARBA" id="ARBA00023136"/>
    </source>
</evidence>
<evidence type="ECO:0000256" key="1">
    <source>
        <dbReference type="ARBA" id="ARBA00004370"/>
    </source>
</evidence>
<feature type="compositionally biased region" description="Low complexity" evidence="3">
    <location>
        <begin position="1"/>
        <end position="18"/>
    </location>
</feature>
<reference evidence="5 6" key="1">
    <citation type="submission" date="2018-08" db="EMBL/GenBank/DDBJ databases">
        <authorList>
            <person name="Khan S.A."/>
            <person name="Jeon C.O."/>
            <person name="Chun B.H."/>
            <person name="Jeong S.E."/>
        </authorList>
    </citation>
    <scope>NUCLEOTIDE SEQUENCE [LARGE SCALE GENOMIC DNA]</scope>
    <source>
        <strain evidence="5 6">S-16</strain>
    </source>
</reference>